<organism evidence="2 3">
    <name type="scientific">Undibacterium pigrum</name>
    <dbReference type="NCBI Taxonomy" id="401470"/>
    <lineage>
        <taxon>Bacteria</taxon>
        <taxon>Pseudomonadati</taxon>
        <taxon>Pseudomonadota</taxon>
        <taxon>Betaproteobacteria</taxon>
        <taxon>Burkholderiales</taxon>
        <taxon>Oxalobacteraceae</taxon>
        <taxon>Undibacterium</taxon>
    </lineage>
</organism>
<dbReference type="Proteomes" id="UP000247792">
    <property type="component" value="Unassembled WGS sequence"/>
</dbReference>
<reference evidence="2 3" key="1">
    <citation type="submission" date="2018-05" db="EMBL/GenBank/DDBJ databases">
        <title>Genomic Encyclopedia of Type Strains, Phase IV (KMG-IV): sequencing the most valuable type-strain genomes for metagenomic binning, comparative biology and taxonomic classification.</title>
        <authorList>
            <person name="Goeker M."/>
        </authorList>
    </citation>
    <scope>NUCLEOTIDE SEQUENCE [LARGE SCALE GENOMIC DNA]</scope>
    <source>
        <strain evidence="2 3">DSM 19792</strain>
    </source>
</reference>
<gene>
    <name evidence="2" type="ORF">DFR42_11169</name>
</gene>
<dbReference type="SUPFAM" id="SSF51126">
    <property type="entry name" value="Pectin lyase-like"/>
    <property type="match status" value="1"/>
</dbReference>
<feature type="signal peptide" evidence="1">
    <location>
        <begin position="1"/>
        <end position="23"/>
    </location>
</feature>
<dbReference type="EMBL" id="QJKB01000011">
    <property type="protein sequence ID" value="PXX38703.1"/>
    <property type="molecule type" value="Genomic_DNA"/>
</dbReference>
<protein>
    <recommendedName>
        <fullName evidence="4">Parallel beta helix pectate lyase-like protein</fullName>
    </recommendedName>
</protein>
<evidence type="ECO:0000256" key="1">
    <source>
        <dbReference type="SAM" id="SignalP"/>
    </source>
</evidence>
<accession>A0A318IUL4</accession>
<name>A0A318IUL4_9BURK</name>
<feature type="chain" id="PRO_5016327571" description="Parallel beta helix pectate lyase-like protein" evidence="1">
    <location>
        <begin position="24"/>
        <end position="378"/>
    </location>
</feature>
<comment type="caution">
    <text evidence="2">The sequence shown here is derived from an EMBL/GenBank/DDBJ whole genome shotgun (WGS) entry which is preliminary data.</text>
</comment>
<keyword evidence="1" id="KW-0732">Signal</keyword>
<keyword evidence="3" id="KW-1185">Reference proteome</keyword>
<proteinExistence type="predicted"/>
<evidence type="ECO:0008006" key="4">
    <source>
        <dbReference type="Google" id="ProtNLM"/>
    </source>
</evidence>
<sequence>MHSGISSNIVLAMTLIASLTLTACGGGDESRVPAAAPLASAAPITPVAPATITVPPAPHSLVVLPASGTITHGMQLTPEMVGPAGIAISSFADVPGGTFSGTPLNGWSDHARVVGPGVEVIDGYSFPAGTVVLQGVNLSSEVVVNSGWLVLRGSKGSLLLNHPKGSKDGGAALYSELSAFNTVGAKDGRQPALSICHRCYFPHSGLENIYSNNVIISESWIAVDPGNTGDHVDGIQTWGGQSGLNISRNRLQWNGEQNGTQSGLIAMYSDGAQNASTGYNKIVIENNYIVIGKGGGIGLHAPMNVPTMNMKVSGNRWAWVDGYDPDYTPAIYRGPKFANYRKNGNCWSDNRWSDGEHANKFLLPDNSTGITDKYNTGC</sequence>
<dbReference type="InterPro" id="IPR011050">
    <property type="entry name" value="Pectin_lyase_fold/virulence"/>
</dbReference>
<evidence type="ECO:0000313" key="2">
    <source>
        <dbReference type="EMBL" id="PXX38703.1"/>
    </source>
</evidence>
<evidence type="ECO:0000313" key="3">
    <source>
        <dbReference type="Proteomes" id="UP000247792"/>
    </source>
</evidence>
<dbReference type="AlphaFoldDB" id="A0A318IUL4"/>